<proteinExistence type="predicted"/>
<evidence type="ECO:0000313" key="2">
    <source>
        <dbReference type="Proteomes" id="UP000701698"/>
    </source>
</evidence>
<sequence>MNNIALDGKSFNGWVVDGTDLKKEGVTRTPNTSYDSPTVPHGDWVLAQGEDYDIYFPGEAHIPRNVIIKNNSELKLGDKAKLNINFSDYKL</sequence>
<organism evidence="1 2">
    <name type="scientific">candidate division WWE3 bacterium</name>
    <dbReference type="NCBI Taxonomy" id="2053526"/>
    <lineage>
        <taxon>Bacteria</taxon>
        <taxon>Katanobacteria</taxon>
    </lineage>
</organism>
<dbReference type="Proteomes" id="UP000701698">
    <property type="component" value="Unassembled WGS sequence"/>
</dbReference>
<accession>A0A955LGP8</accession>
<gene>
    <name evidence="1" type="ORF">KC571_02680</name>
</gene>
<dbReference type="EMBL" id="JAGQKX010000061">
    <property type="protein sequence ID" value="MCA9390287.1"/>
    <property type="molecule type" value="Genomic_DNA"/>
</dbReference>
<reference evidence="1" key="2">
    <citation type="journal article" date="2021" name="Microbiome">
        <title>Successional dynamics and alternative stable states in a saline activated sludge microbial community over 9 years.</title>
        <authorList>
            <person name="Wang Y."/>
            <person name="Ye J."/>
            <person name="Ju F."/>
            <person name="Liu L."/>
            <person name="Boyd J.A."/>
            <person name="Deng Y."/>
            <person name="Parks D.H."/>
            <person name="Jiang X."/>
            <person name="Yin X."/>
            <person name="Woodcroft B.J."/>
            <person name="Tyson G.W."/>
            <person name="Hugenholtz P."/>
            <person name="Polz M.F."/>
            <person name="Zhang T."/>
        </authorList>
    </citation>
    <scope>NUCLEOTIDE SEQUENCE</scope>
    <source>
        <strain evidence="1">HKST-UBA01</strain>
    </source>
</reference>
<evidence type="ECO:0000313" key="1">
    <source>
        <dbReference type="EMBL" id="MCA9390287.1"/>
    </source>
</evidence>
<name>A0A955LGP8_UNCKA</name>
<reference evidence="1" key="1">
    <citation type="submission" date="2020-04" db="EMBL/GenBank/DDBJ databases">
        <authorList>
            <person name="Zhang T."/>
        </authorList>
    </citation>
    <scope>NUCLEOTIDE SEQUENCE</scope>
    <source>
        <strain evidence="1">HKST-UBA01</strain>
    </source>
</reference>
<protein>
    <submittedName>
        <fullName evidence="1">Uncharacterized protein</fullName>
    </submittedName>
</protein>
<feature type="non-terminal residue" evidence="1">
    <location>
        <position position="91"/>
    </location>
</feature>
<dbReference type="AlphaFoldDB" id="A0A955LGP8"/>
<comment type="caution">
    <text evidence="1">The sequence shown here is derived from an EMBL/GenBank/DDBJ whole genome shotgun (WGS) entry which is preliminary data.</text>
</comment>